<dbReference type="PANTHER" id="PTHR14009:SF1">
    <property type="entry name" value="MITOCHONDRIAL PROTON_CALCIUM EXCHANGER PROTEIN"/>
    <property type="match status" value="1"/>
</dbReference>
<dbReference type="EMBL" id="GECL01003029">
    <property type="protein sequence ID" value="JAP03095.1"/>
    <property type="molecule type" value="Transcribed_RNA"/>
</dbReference>
<dbReference type="GO" id="GO:0030003">
    <property type="term" value="P:intracellular monoatomic cation homeostasis"/>
    <property type="evidence" value="ECO:0007669"/>
    <property type="project" value="TreeGrafter"/>
</dbReference>
<evidence type="ECO:0000256" key="11">
    <source>
        <dbReference type="ARBA" id="ARBA00022946"/>
    </source>
</evidence>
<evidence type="ECO:0000313" key="24">
    <source>
        <dbReference type="EMBL" id="JAP03095.1"/>
    </source>
</evidence>
<dbReference type="GO" id="GO:0043022">
    <property type="term" value="F:ribosome binding"/>
    <property type="evidence" value="ECO:0007669"/>
    <property type="project" value="InterPro"/>
</dbReference>
<evidence type="ECO:0000256" key="21">
    <source>
        <dbReference type="SAM" id="Phobius"/>
    </source>
</evidence>
<evidence type="ECO:0000256" key="12">
    <source>
        <dbReference type="ARBA" id="ARBA00022989"/>
    </source>
</evidence>
<evidence type="ECO:0000256" key="5">
    <source>
        <dbReference type="ARBA" id="ARBA00022449"/>
    </source>
</evidence>
<feature type="region of interest" description="Disordered" evidence="20">
    <location>
        <begin position="770"/>
        <end position="894"/>
    </location>
</feature>
<keyword evidence="7 21" id="KW-0812">Transmembrane</keyword>
<evidence type="ECO:0000256" key="18">
    <source>
        <dbReference type="PROSITE-ProRule" id="PRU01094"/>
    </source>
</evidence>
<feature type="coiled-coil region" evidence="19">
    <location>
        <begin position="569"/>
        <end position="610"/>
    </location>
</feature>
<evidence type="ECO:0000256" key="13">
    <source>
        <dbReference type="ARBA" id="ARBA00023054"/>
    </source>
</evidence>
<evidence type="ECO:0000256" key="1">
    <source>
        <dbReference type="ARBA" id="ARBA00004434"/>
    </source>
</evidence>
<dbReference type="InterPro" id="IPR059005">
    <property type="entry name" value="LETM1_C"/>
</dbReference>
<evidence type="ECO:0000256" key="3">
    <source>
        <dbReference type="ARBA" id="ARBA00020557"/>
    </source>
</evidence>
<evidence type="ECO:0000259" key="23">
    <source>
        <dbReference type="PROSITE" id="PS51758"/>
    </source>
</evidence>
<evidence type="ECO:0000256" key="14">
    <source>
        <dbReference type="ARBA" id="ARBA00023065"/>
    </source>
</evidence>
<evidence type="ECO:0000256" key="2">
    <source>
        <dbReference type="ARBA" id="ARBA00009584"/>
    </source>
</evidence>
<dbReference type="SUPFAM" id="SSF47473">
    <property type="entry name" value="EF-hand"/>
    <property type="match status" value="1"/>
</dbReference>
<evidence type="ECO:0000256" key="19">
    <source>
        <dbReference type="SAM" id="Coils"/>
    </source>
</evidence>
<dbReference type="Pfam" id="PF07766">
    <property type="entry name" value="LETM1_RBD"/>
    <property type="match status" value="1"/>
</dbReference>
<evidence type="ECO:0000256" key="9">
    <source>
        <dbReference type="ARBA" id="ARBA00022792"/>
    </source>
</evidence>
<feature type="transmembrane region" description="Helical" evidence="21">
    <location>
        <begin position="194"/>
        <end position="214"/>
    </location>
</feature>
<dbReference type="AlphaFoldDB" id="A0A0V0G558"/>
<dbReference type="GO" id="GO:0015297">
    <property type="term" value="F:antiporter activity"/>
    <property type="evidence" value="ECO:0007669"/>
    <property type="project" value="UniProtKB-KW"/>
</dbReference>
<dbReference type="GO" id="GO:0005509">
    <property type="term" value="F:calcium ion binding"/>
    <property type="evidence" value="ECO:0007669"/>
    <property type="project" value="InterPro"/>
</dbReference>
<dbReference type="Pfam" id="PF26561">
    <property type="entry name" value="LETM1_C"/>
    <property type="match status" value="1"/>
</dbReference>
<keyword evidence="5" id="KW-0050">Antiport</keyword>
<evidence type="ECO:0000256" key="7">
    <source>
        <dbReference type="ARBA" id="ARBA00022692"/>
    </source>
</evidence>
<keyword evidence="11" id="KW-0809">Transit peptide</keyword>
<dbReference type="Gene3D" id="1.10.238.10">
    <property type="entry name" value="EF-hand"/>
    <property type="match status" value="1"/>
</dbReference>
<dbReference type="InterPro" id="IPR002048">
    <property type="entry name" value="EF_hand_dom"/>
</dbReference>
<keyword evidence="9" id="KW-0999">Mitochondrion inner membrane</keyword>
<feature type="domain" description="Letm1 RBD" evidence="23">
    <location>
        <begin position="237"/>
        <end position="438"/>
    </location>
</feature>
<keyword evidence="13 19" id="KW-0175">Coiled coil</keyword>
<sequence length="894" mass="99899">MYSLLKSNNSLVIKTKYIVDGDILCRRLFQKCYSLCSPASTSISAGLVVSQYCENVRQLNKKTYHSFINTNSYVIRHFQTGAVSFYAVEPGKASSKVEETVTALKEKALEQKKAKEQGTCLVEAEPTKTVAKKPKRSIKKRIKDEALHYYHGFRLLFIDINVSTKLVWKVLKGYSLTRREHKLLVRTVGDMFRLVPFSVFIIVPFLEFTLPFFIKFFPGMLPSTFETATEKEDKFKRSLKVKIEMAKFLQRTLDDMAVTGKGHSSDAAKDFAQFFEKVRTTGHMTTADEIMKFSKLFEDEITLDSLPRPQLMALCRVLEMNPIGTTNFLRFQLRLKLRSLAADDLMIHLEGVDSLSQSELQAACRARGMRALGVSEERLKAQLSQWLELSLVKKVPPSLLLLSQAFMLPETTPTEEKLAATIQALPDAVGTATKAVIGEREGKVDYKTKIEMIKEEVAMIKEERMEEREEQAKLKEQQAKEAQKRAEEALIDKAPTPTDTAKVLDPAFRAAVEEMKHTAAPEKLATDVDKKVCSDTERKKLDQQAEKQPCALEVTTKDIEALESALDSLGKCQKKLIVEKEELHELREEMKEYQEDVADLQKLMMEVGKEMNVKETKAAQRLFKKVNNMIGKIDNVLNELEKKEVGTVEDQKLADKTGAKIAVTVGKPAESSAASKTGDEKLRIDDLISTIRKLHSKEDASRLERIKEILSKMDADRDGSVRVDVVLKMLDLVGHENVKLSKKQVDELISLIDKEEVLVQECERKKEDEKKAAAAAEAASVVEGSPTNKNDSRDKGSPSPSSEKSSANVAKQSGVAPVVTTASNKTTGEAAIKQKKDKDDGQSCSNQEETEKNKRMDALSAITAASIKTPPKSSNAHQSIAEPTPGSRTPKNLR</sequence>
<dbReference type="GO" id="GO:0005743">
    <property type="term" value="C:mitochondrial inner membrane"/>
    <property type="evidence" value="ECO:0007669"/>
    <property type="project" value="UniProtKB-SubCell"/>
</dbReference>
<dbReference type="PROSITE" id="PS51758">
    <property type="entry name" value="LETM1_RBD"/>
    <property type="match status" value="1"/>
</dbReference>
<dbReference type="PANTHER" id="PTHR14009">
    <property type="entry name" value="LEUCINE ZIPPER-EF-HAND CONTAINING TRANSMEMBRANE PROTEIN"/>
    <property type="match status" value="1"/>
</dbReference>
<keyword evidence="14" id="KW-0406">Ion transport</keyword>
<keyword evidence="8" id="KW-0479">Metal-binding</keyword>
<feature type="coiled-coil region" evidence="19">
    <location>
        <begin position="443"/>
        <end position="492"/>
    </location>
</feature>
<feature type="compositionally biased region" description="Low complexity" evidence="20">
    <location>
        <begin position="797"/>
        <end position="806"/>
    </location>
</feature>
<keyword evidence="15 18" id="KW-0496">Mitochondrion</keyword>
<evidence type="ECO:0000256" key="6">
    <source>
        <dbReference type="ARBA" id="ARBA00022568"/>
    </source>
</evidence>
<name>A0A0V0G558_TRIDM</name>
<evidence type="ECO:0000256" key="16">
    <source>
        <dbReference type="ARBA" id="ARBA00023136"/>
    </source>
</evidence>
<dbReference type="InterPro" id="IPR011992">
    <property type="entry name" value="EF-hand-dom_pair"/>
</dbReference>
<evidence type="ECO:0000256" key="4">
    <source>
        <dbReference type="ARBA" id="ARBA00022448"/>
    </source>
</evidence>
<evidence type="ECO:0000256" key="10">
    <source>
        <dbReference type="ARBA" id="ARBA00022837"/>
    </source>
</evidence>
<evidence type="ECO:0000259" key="22">
    <source>
        <dbReference type="PROSITE" id="PS50222"/>
    </source>
</evidence>
<reference evidence="24" key="1">
    <citation type="journal article" date="2018" name="J. Proteomics">
        <title>Exploring the molecular complexity of Triatoma dimidiata sialome.</title>
        <authorList>
            <person name="Santiago P.B."/>
            <person name="de Araujo C.N."/>
            <person name="Charneau S."/>
            <person name="Bastos I.M.D."/>
            <person name="Assumpcao T.C.F."/>
            <person name="Queiroz R.M.L."/>
            <person name="Praca Y.R."/>
            <person name="Cordeiro T.M."/>
            <person name="Garcia C.H.S."/>
            <person name="da Silva I.G."/>
            <person name="Raiol T."/>
            <person name="Motta F.N."/>
            <person name="de Araujo Oliveira J.V."/>
            <person name="de Sousa M.V."/>
            <person name="Ribeiro J.M.C."/>
            <person name="de Santana J.M."/>
        </authorList>
    </citation>
    <scope>NUCLEOTIDE SEQUENCE</scope>
    <source>
        <strain evidence="24">Santander</strain>
        <tissue evidence="24">Salivary glands</tissue>
    </source>
</reference>
<feature type="compositionally biased region" description="Basic and acidic residues" evidence="20">
    <location>
        <begin position="832"/>
        <end position="841"/>
    </location>
</feature>
<keyword evidence="10" id="KW-0106">Calcium</keyword>
<evidence type="ECO:0000256" key="20">
    <source>
        <dbReference type="SAM" id="MobiDB-lite"/>
    </source>
</evidence>
<accession>A0A0V0G558</accession>
<protein>
    <recommendedName>
        <fullName evidence="3">Mitochondrial proton/calcium exchanger protein</fullName>
    </recommendedName>
    <alternativeName>
        <fullName evidence="17">Leucine zipper-EF-hand-containing transmembrane protein 1</fullName>
    </alternativeName>
</protein>
<keyword evidence="4" id="KW-0813">Transport</keyword>
<dbReference type="InterPro" id="IPR033122">
    <property type="entry name" value="LETM1-like_RBD"/>
</dbReference>
<keyword evidence="12 21" id="KW-1133">Transmembrane helix</keyword>
<keyword evidence="16 21" id="KW-0472">Membrane</keyword>
<evidence type="ECO:0000256" key="17">
    <source>
        <dbReference type="ARBA" id="ARBA00031360"/>
    </source>
</evidence>
<organism evidence="24">
    <name type="scientific">Triatoma dimidiata</name>
    <name type="common">Kissing bug</name>
    <name type="synonym">Meccus dimidiatus</name>
    <dbReference type="NCBI Taxonomy" id="72491"/>
    <lineage>
        <taxon>Eukaryota</taxon>
        <taxon>Metazoa</taxon>
        <taxon>Ecdysozoa</taxon>
        <taxon>Arthropoda</taxon>
        <taxon>Hexapoda</taxon>
        <taxon>Insecta</taxon>
        <taxon>Pterygota</taxon>
        <taxon>Neoptera</taxon>
        <taxon>Paraneoptera</taxon>
        <taxon>Hemiptera</taxon>
        <taxon>Heteroptera</taxon>
        <taxon>Panheteroptera</taxon>
        <taxon>Cimicomorpha</taxon>
        <taxon>Reduviidae</taxon>
        <taxon>Triatominae</taxon>
        <taxon>Triatoma</taxon>
    </lineage>
</organism>
<comment type="similarity">
    <text evidence="2">Belongs to the LETM1 family.</text>
</comment>
<comment type="subcellular location">
    <subcellularLocation>
        <location evidence="1">Mitochondrion inner membrane</location>
        <topology evidence="1">Single-pass membrane protein</topology>
    </subcellularLocation>
</comment>
<dbReference type="PROSITE" id="PS50222">
    <property type="entry name" value="EF_HAND_2"/>
    <property type="match status" value="1"/>
</dbReference>
<dbReference type="InterPro" id="IPR044202">
    <property type="entry name" value="LETM1/MDM38-like"/>
</dbReference>
<evidence type="ECO:0000256" key="15">
    <source>
        <dbReference type="ARBA" id="ARBA00023128"/>
    </source>
</evidence>
<proteinExistence type="inferred from homology"/>
<keyword evidence="6" id="KW-0109">Calcium transport</keyword>
<evidence type="ECO:0000256" key="8">
    <source>
        <dbReference type="ARBA" id="ARBA00022723"/>
    </source>
</evidence>
<feature type="domain" description="EF-hand" evidence="22">
    <location>
        <begin position="701"/>
        <end position="736"/>
    </location>
</feature>